<feature type="compositionally biased region" description="Basic residues" evidence="1">
    <location>
        <begin position="86"/>
        <end position="98"/>
    </location>
</feature>
<evidence type="ECO:0008006" key="5">
    <source>
        <dbReference type="Google" id="ProtNLM"/>
    </source>
</evidence>
<feature type="region of interest" description="Disordered" evidence="1">
    <location>
        <begin position="81"/>
        <end position="117"/>
    </location>
</feature>
<feature type="transmembrane region" description="Helical" evidence="2">
    <location>
        <begin position="27"/>
        <end position="45"/>
    </location>
</feature>
<evidence type="ECO:0000256" key="1">
    <source>
        <dbReference type="SAM" id="MobiDB-lite"/>
    </source>
</evidence>
<dbReference type="EMBL" id="PDWN01000001">
    <property type="protein sequence ID" value="KAF1697334.1"/>
    <property type="molecule type" value="Genomic_DNA"/>
</dbReference>
<gene>
    <name evidence="3" type="ORF">CSC65_00175</name>
</gene>
<protein>
    <recommendedName>
        <fullName evidence="5">Transmembrane protein</fullName>
    </recommendedName>
</protein>
<reference evidence="3 4" key="1">
    <citation type="submission" date="2017-10" db="EMBL/GenBank/DDBJ databases">
        <title>Whole genome sequencing of members of genus Pseudoxanthomonas.</title>
        <authorList>
            <person name="Kumar S."/>
            <person name="Bansal K."/>
            <person name="Kaur A."/>
            <person name="Patil P."/>
            <person name="Sharma S."/>
            <person name="Patil P.B."/>
        </authorList>
    </citation>
    <scope>NUCLEOTIDE SEQUENCE [LARGE SCALE GENOMIC DNA]</scope>
    <source>
        <strain evidence="3 4">DSM 17801</strain>
    </source>
</reference>
<organism evidence="3 4">
    <name type="scientific">Pseudoxanthomonas daejeonensis</name>
    <dbReference type="NCBI Taxonomy" id="266062"/>
    <lineage>
        <taxon>Bacteria</taxon>
        <taxon>Pseudomonadati</taxon>
        <taxon>Pseudomonadota</taxon>
        <taxon>Gammaproteobacteria</taxon>
        <taxon>Lysobacterales</taxon>
        <taxon>Lysobacteraceae</taxon>
        <taxon>Pseudoxanthomonas</taxon>
    </lineage>
</organism>
<keyword evidence="2" id="KW-0472">Membrane</keyword>
<sequence length="117" mass="13075">MPTWSPTHAVFALYLSATRPDPVLDRLLRHWLVAGLLAVILFPALRGSSAWLGWWPMWLVAMPAGAWWALHRFRLPQGLRTAGSASRRRGRRQARRRIVAGAASRRPASPPDHALVG</sequence>
<feature type="transmembrane region" description="Helical" evidence="2">
    <location>
        <begin position="51"/>
        <end position="70"/>
    </location>
</feature>
<evidence type="ECO:0000313" key="4">
    <source>
        <dbReference type="Proteomes" id="UP000788419"/>
    </source>
</evidence>
<evidence type="ECO:0000256" key="2">
    <source>
        <dbReference type="SAM" id="Phobius"/>
    </source>
</evidence>
<keyword evidence="2" id="KW-1133">Transmembrane helix</keyword>
<dbReference type="Proteomes" id="UP000788419">
    <property type="component" value="Unassembled WGS sequence"/>
</dbReference>
<comment type="caution">
    <text evidence="3">The sequence shown here is derived from an EMBL/GenBank/DDBJ whole genome shotgun (WGS) entry which is preliminary data.</text>
</comment>
<keyword evidence="2" id="KW-0812">Transmembrane</keyword>
<proteinExistence type="predicted"/>
<keyword evidence="4" id="KW-1185">Reference proteome</keyword>
<evidence type="ECO:0000313" key="3">
    <source>
        <dbReference type="EMBL" id="KAF1697334.1"/>
    </source>
</evidence>
<name>A0ABQ6ZB61_9GAMM</name>
<accession>A0ABQ6ZB61</accession>
<dbReference type="RefSeq" id="WP_162407951.1">
    <property type="nucleotide sequence ID" value="NZ_PDWN01000001.1"/>
</dbReference>